<dbReference type="AlphaFoldDB" id="A0A9W7T1J6"/>
<proteinExistence type="predicted"/>
<dbReference type="Proteomes" id="UP001138500">
    <property type="component" value="Unassembled WGS sequence"/>
</dbReference>
<protein>
    <submittedName>
        <fullName evidence="2">Uncharacterized protein</fullName>
    </submittedName>
</protein>
<reference evidence="2 3" key="1">
    <citation type="journal article" date="2018" name="IMA Fungus">
        <title>IMA Genome-F 10: Nine draft genome sequences of Claviceps purpurea s.lat., including C. arundinis, C. humidiphila, and C. cf. spartinae, pseudomolecules for the pitch canker pathogen Fusarium circinatum, draft genome of Davidsoniella eucalypti, Grosmannia galeiformis, Quambalaria eucalypti, and Teratosphaeria destructans.</title>
        <authorList>
            <person name="Wingfield B.D."/>
            <person name="Liu M."/>
            <person name="Nguyen H.D."/>
            <person name="Lane F.A."/>
            <person name="Morgan S.W."/>
            <person name="De Vos L."/>
            <person name="Wilken P.M."/>
            <person name="Duong T.A."/>
            <person name="Aylward J."/>
            <person name="Coetzee M.P."/>
            <person name="Dadej K."/>
            <person name="De Beer Z.W."/>
            <person name="Findlay W."/>
            <person name="Havenga M."/>
            <person name="Kolarik M."/>
            <person name="Menzies J.G."/>
            <person name="Naidoo K."/>
            <person name="Pochopski O."/>
            <person name="Shoukouhi P."/>
            <person name="Santana Q.C."/>
            <person name="Seifert K.A."/>
            <person name="Soal N."/>
            <person name="Steenkamp E.T."/>
            <person name="Tatham C.T."/>
            <person name="van der Nest M.A."/>
            <person name="Wingfield M.J."/>
        </authorList>
    </citation>
    <scope>NUCLEOTIDE SEQUENCE [LARGE SCALE GENOMIC DNA]</scope>
    <source>
        <strain evidence="2">CMW44962</strain>
    </source>
</reference>
<evidence type="ECO:0000313" key="3">
    <source>
        <dbReference type="Proteomes" id="UP001138500"/>
    </source>
</evidence>
<dbReference type="EMBL" id="RIBY02000069">
    <property type="protein sequence ID" value="KAH9845438.1"/>
    <property type="molecule type" value="Genomic_DNA"/>
</dbReference>
<evidence type="ECO:0000256" key="1">
    <source>
        <dbReference type="SAM" id="MobiDB-lite"/>
    </source>
</evidence>
<keyword evidence="3" id="KW-1185">Reference proteome</keyword>
<evidence type="ECO:0000313" key="2">
    <source>
        <dbReference type="EMBL" id="KAH9845438.1"/>
    </source>
</evidence>
<organism evidence="2 3">
    <name type="scientific">Teratosphaeria destructans</name>
    <dbReference type="NCBI Taxonomy" id="418781"/>
    <lineage>
        <taxon>Eukaryota</taxon>
        <taxon>Fungi</taxon>
        <taxon>Dikarya</taxon>
        <taxon>Ascomycota</taxon>
        <taxon>Pezizomycotina</taxon>
        <taxon>Dothideomycetes</taxon>
        <taxon>Dothideomycetidae</taxon>
        <taxon>Mycosphaerellales</taxon>
        <taxon>Teratosphaeriaceae</taxon>
        <taxon>Teratosphaeria</taxon>
    </lineage>
</organism>
<reference evidence="2 3" key="2">
    <citation type="journal article" date="2021" name="Curr. Genet.">
        <title>Genetic response to nitrogen starvation in the aggressive Eucalyptus foliar pathogen Teratosphaeria destructans.</title>
        <authorList>
            <person name="Havenga M."/>
            <person name="Wingfield B.D."/>
            <person name="Wingfield M.J."/>
            <person name="Dreyer L.L."/>
            <person name="Roets F."/>
            <person name="Aylward J."/>
        </authorList>
    </citation>
    <scope>NUCLEOTIDE SEQUENCE [LARGE SCALE GENOMIC DNA]</scope>
    <source>
        <strain evidence="2">CMW44962</strain>
    </source>
</reference>
<feature type="region of interest" description="Disordered" evidence="1">
    <location>
        <begin position="1"/>
        <end position="30"/>
    </location>
</feature>
<sequence>MAELHGYDTHHEMGLDGERVQLPANKEEGGPWSIVRRAELEDSRALGELEGSEGLKHEHEGVELSAHGE</sequence>
<gene>
    <name evidence="2" type="ORF">Tdes44962_MAKER06645</name>
</gene>
<feature type="region of interest" description="Disordered" evidence="1">
    <location>
        <begin position="47"/>
        <end position="69"/>
    </location>
</feature>
<feature type="compositionally biased region" description="Basic and acidic residues" evidence="1">
    <location>
        <begin position="1"/>
        <end position="29"/>
    </location>
</feature>
<name>A0A9W7T1J6_9PEZI</name>
<comment type="caution">
    <text evidence="2">The sequence shown here is derived from an EMBL/GenBank/DDBJ whole genome shotgun (WGS) entry which is preliminary data.</text>
</comment>
<accession>A0A9W7T1J6</accession>